<protein>
    <submittedName>
        <fullName evidence="1">Uncharacterized protein</fullName>
    </submittedName>
</protein>
<gene>
    <name evidence="1" type="ORF">AVDCRST_MAG22-732</name>
</gene>
<accession>A0A6J4NVN4</accession>
<organism evidence="1">
    <name type="scientific">uncultured Rubrobacteraceae bacterium</name>
    <dbReference type="NCBI Taxonomy" id="349277"/>
    <lineage>
        <taxon>Bacteria</taxon>
        <taxon>Bacillati</taxon>
        <taxon>Actinomycetota</taxon>
        <taxon>Rubrobacteria</taxon>
        <taxon>Rubrobacterales</taxon>
        <taxon>Rubrobacteraceae</taxon>
        <taxon>environmental samples</taxon>
    </lineage>
</organism>
<sequence length="51" mass="5218">MAVVLLATGCLSLTNHSQSCTSSESLLGPSEFSCSGTAETVKGEGTSLLRR</sequence>
<name>A0A6J4NVN4_9ACTN</name>
<reference evidence="1" key="1">
    <citation type="submission" date="2020-02" db="EMBL/GenBank/DDBJ databases">
        <authorList>
            <person name="Meier V. D."/>
        </authorList>
    </citation>
    <scope>NUCLEOTIDE SEQUENCE</scope>
    <source>
        <strain evidence="1">AVDCRST_MAG22</strain>
    </source>
</reference>
<proteinExistence type="predicted"/>
<evidence type="ECO:0000313" key="1">
    <source>
        <dbReference type="EMBL" id="CAA9393046.1"/>
    </source>
</evidence>
<dbReference type="AlphaFoldDB" id="A0A6J4NVN4"/>
<dbReference type="EMBL" id="CADCUV010000034">
    <property type="protein sequence ID" value="CAA9393046.1"/>
    <property type="molecule type" value="Genomic_DNA"/>
</dbReference>